<evidence type="ECO:0000256" key="1">
    <source>
        <dbReference type="ARBA" id="ARBA00022491"/>
    </source>
</evidence>
<dbReference type="SUPFAM" id="SSF46785">
    <property type="entry name" value="Winged helix' DNA-binding domain"/>
    <property type="match status" value="1"/>
</dbReference>
<reference evidence="9 10" key="1">
    <citation type="submission" date="2020-08" db="EMBL/GenBank/DDBJ databases">
        <title>Genomic Encyclopedia of Type Strains, Phase IV (KMG-IV): sequencing the most valuable type-strain genomes for metagenomic binning, comparative biology and taxonomic classification.</title>
        <authorList>
            <person name="Goeker M."/>
        </authorList>
    </citation>
    <scope>NUCLEOTIDE SEQUENCE [LARGE SCALE GENOMIC DNA]</scope>
    <source>
        <strain evidence="9 10">DSM 24696</strain>
    </source>
</reference>
<dbReference type="GO" id="GO:0003677">
    <property type="term" value="F:DNA binding"/>
    <property type="evidence" value="ECO:0007669"/>
    <property type="project" value="InterPro"/>
</dbReference>
<evidence type="ECO:0000256" key="6">
    <source>
        <dbReference type="HAMAP-Rule" id="MF_00081"/>
    </source>
</evidence>
<dbReference type="AlphaFoldDB" id="A0A840QRK1"/>
<dbReference type="InterPro" id="IPR002571">
    <property type="entry name" value="HrcA"/>
</dbReference>
<dbReference type="InterPro" id="IPR005104">
    <property type="entry name" value="WHTH_HrcA_DNA-bd"/>
</dbReference>
<dbReference type="PANTHER" id="PTHR34824">
    <property type="entry name" value="HEAT-INDUCIBLE TRANSCRIPTION REPRESSOR HRCA"/>
    <property type="match status" value="1"/>
</dbReference>
<dbReference type="InterPro" id="IPR029016">
    <property type="entry name" value="GAF-like_dom_sf"/>
</dbReference>
<evidence type="ECO:0000259" key="8">
    <source>
        <dbReference type="Pfam" id="PF03444"/>
    </source>
</evidence>
<accession>A0A840QRK1</accession>
<dbReference type="FunFam" id="1.10.10.10:FF:000049">
    <property type="entry name" value="Heat-inducible transcription repressor HrcA"/>
    <property type="match status" value="1"/>
</dbReference>
<dbReference type="NCBIfam" id="TIGR00331">
    <property type="entry name" value="hrcA"/>
    <property type="match status" value="1"/>
</dbReference>
<protein>
    <recommendedName>
        <fullName evidence="6">Heat-inducible transcription repressor HrcA</fullName>
    </recommendedName>
</protein>
<keyword evidence="4 6" id="KW-0804">Transcription</keyword>
<evidence type="ECO:0000313" key="10">
    <source>
        <dbReference type="Proteomes" id="UP000551878"/>
    </source>
</evidence>
<dbReference type="PIRSF" id="PIRSF005485">
    <property type="entry name" value="HrcA"/>
    <property type="match status" value="1"/>
</dbReference>
<proteinExistence type="inferred from homology"/>
<keyword evidence="10" id="KW-1185">Reference proteome</keyword>
<dbReference type="Gene3D" id="1.10.10.10">
    <property type="entry name" value="Winged helix-like DNA-binding domain superfamily/Winged helix DNA-binding domain"/>
    <property type="match status" value="1"/>
</dbReference>
<dbReference type="RefSeq" id="WP_184664385.1">
    <property type="nucleotide sequence ID" value="NZ_JACHHB010000009.1"/>
</dbReference>
<dbReference type="InterPro" id="IPR023120">
    <property type="entry name" value="WHTH_transcript_rep_HrcA_IDD"/>
</dbReference>
<keyword evidence="1 6" id="KW-0678">Repressor</keyword>
<evidence type="ECO:0000256" key="4">
    <source>
        <dbReference type="ARBA" id="ARBA00023163"/>
    </source>
</evidence>
<comment type="similarity">
    <text evidence="6">Belongs to the HrcA family.</text>
</comment>
<gene>
    <name evidence="6" type="primary">hrcA</name>
    <name evidence="9" type="ORF">HNQ41_002143</name>
</gene>
<dbReference type="Pfam" id="PF01628">
    <property type="entry name" value="HrcA"/>
    <property type="match status" value="1"/>
</dbReference>
<evidence type="ECO:0000256" key="3">
    <source>
        <dbReference type="ARBA" id="ARBA00023016"/>
    </source>
</evidence>
<evidence type="ECO:0000256" key="2">
    <source>
        <dbReference type="ARBA" id="ARBA00023015"/>
    </source>
</evidence>
<keyword evidence="3 6" id="KW-0346">Stress response</keyword>
<dbReference type="Gene3D" id="3.30.450.40">
    <property type="match status" value="1"/>
</dbReference>
<dbReference type="InterPro" id="IPR036390">
    <property type="entry name" value="WH_DNA-bd_sf"/>
</dbReference>
<dbReference type="InterPro" id="IPR036388">
    <property type="entry name" value="WH-like_DNA-bd_sf"/>
</dbReference>
<organism evidence="9 10">
    <name type="scientific">Texcoconibacillus texcoconensis</name>
    <dbReference type="NCBI Taxonomy" id="1095777"/>
    <lineage>
        <taxon>Bacteria</taxon>
        <taxon>Bacillati</taxon>
        <taxon>Bacillota</taxon>
        <taxon>Bacilli</taxon>
        <taxon>Bacillales</taxon>
        <taxon>Bacillaceae</taxon>
        <taxon>Texcoconibacillus</taxon>
    </lineage>
</organism>
<dbReference type="SUPFAM" id="SSF55781">
    <property type="entry name" value="GAF domain-like"/>
    <property type="match status" value="1"/>
</dbReference>
<dbReference type="GO" id="GO:0045892">
    <property type="term" value="P:negative regulation of DNA-templated transcription"/>
    <property type="evidence" value="ECO:0007669"/>
    <property type="project" value="UniProtKB-UniRule"/>
</dbReference>
<evidence type="ECO:0000259" key="7">
    <source>
        <dbReference type="Pfam" id="PF01628"/>
    </source>
</evidence>
<evidence type="ECO:0000313" key="9">
    <source>
        <dbReference type="EMBL" id="MBB5173953.1"/>
    </source>
</evidence>
<dbReference type="Gene3D" id="3.30.390.60">
    <property type="entry name" value="Heat-inducible transcription repressor hrca homolog, domain 3"/>
    <property type="match status" value="1"/>
</dbReference>
<dbReference type="PANTHER" id="PTHR34824:SF1">
    <property type="entry name" value="HEAT-INDUCIBLE TRANSCRIPTION REPRESSOR HRCA"/>
    <property type="match status" value="1"/>
</dbReference>
<sequence>MLSERQLLILEAIIDDYIRFAEPVGSRSVSKRRDVKFSPATIRNDMADLEELGFLEKPHSSAGRIPSQKAYRYYVDHLLAPKDVGLSRHEIADIDQLFTKKFNELEKVIQHSANILSDLTRYTSIVLGPAVFSSSLQQIQLVPISPDTAVAIIVTDTGHVEKQTVSIPEVIQTTELEKFVKILNDRLRHVPLIQLQEKINTEVRYVLREYLDHYEEMIGMLNETINPELHEQIYYSGKTNILAQPEFRDVDRIREMMNMFEEESLIYRLFRSQNHGMTIRIGEENDLEPFDQCTIITASYSIDGKHMGTVGILGPTRMEYRRVIGILDYISKDLSKLLTNLYQRKNEW</sequence>
<comment type="function">
    <text evidence="5 6">Negative regulator of class I heat shock genes (grpE-dnaK-dnaJ and groELS operons). Prevents heat-shock induction of these operons.</text>
</comment>
<dbReference type="Proteomes" id="UP000551878">
    <property type="component" value="Unassembled WGS sequence"/>
</dbReference>
<dbReference type="HAMAP" id="MF_00081">
    <property type="entry name" value="HrcA"/>
    <property type="match status" value="1"/>
</dbReference>
<dbReference type="EMBL" id="JACHHB010000009">
    <property type="protein sequence ID" value="MBB5173953.1"/>
    <property type="molecule type" value="Genomic_DNA"/>
</dbReference>
<feature type="domain" description="Winged helix-turn-helix transcription repressor HrcA DNA-binding" evidence="8">
    <location>
        <begin position="1"/>
        <end position="72"/>
    </location>
</feature>
<comment type="caution">
    <text evidence="9">The sequence shown here is derived from an EMBL/GenBank/DDBJ whole genome shotgun (WGS) entry which is preliminary data.</text>
</comment>
<keyword evidence="2 6" id="KW-0805">Transcription regulation</keyword>
<feature type="domain" description="Heat-inducible transcription repressor HrcA C-terminal" evidence="7">
    <location>
        <begin position="106"/>
        <end position="324"/>
    </location>
</feature>
<name>A0A840QRK1_9BACI</name>
<dbReference type="InterPro" id="IPR021153">
    <property type="entry name" value="HrcA_C"/>
</dbReference>
<dbReference type="Pfam" id="PF03444">
    <property type="entry name" value="WHD_HrcA"/>
    <property type="match status" value="1"/>
</dbReference>
<evidence type="ECO:0000256" key="5">
    <source>
        <dbReference type="ARBA" id="ARBA00055319"/>
    </source>
</evidence>